<evidence type="ECO:0000259" key="1">
    <source>
        <dbReference type="Pfam" id="PF01370"/>
    </source>
</evidence>
<proteinExistence type="predicted"/>
<evidence type="ECO:0000313" key="3">
    <source>
        <dbReference type="Proteomes" id="UP000321513"/>
    </source>
</evidence>
<dbReference type="PANTHER" id="PTHR43245:SF13">
    <property type="entry name" value="UDP-D-APIOSE_UDP-D-XYLOSE SYNTHASE 2"/>
    <property type="match status" value="1"/>
</dbReference>
<dbReference type="InterPro" id="IPR050177">
    <property type="entry name" value="Lipid_A_modif_metabolic_enz"/>
</dbReference>
<comment type="caution">
    <text evidence="2">The sequence shown here is derived from an EMBL/GenBank/DDBJ whole genome shotgun (WGS) entry which is preliminary data.</text>
</comment>
<reference evidence="2 3" key="1">
    <citation type="submission" date="2019-07" db="EMBL/GenBank/DDBJ databases">
        <title>Whole genome shotgun sequence of Segetibacter aerophilus NBRC 106135.</title>
        <authorList>
            <person name="Hosoyama A."/>
            <person name="Uohara A."/>
            <person name="Ohji S."/>
            <person name="Ichikawa N."/>
        </authorList>
    </citation>
    <scope>NUCLEOTIDE SEQUENCE [LARGE SCALE GENOMIC DNA]</scope>
    <source>
        <strain evidence="2 3">NBRC 106135</strain>
    </source>
</reference>
<dbReference type="InterPro" id="IPR001509">
    <property type="entry name" value="Epimerase_deHydtase"/>
</dbReference>
<gene>
    <name evidence="2" type="ORF">SAE01_41120</name>
</gene>
<sequence>MSKVLISGVSGFLGSYIAERLLRDGNEVIGLKRSTSNLFRCENFVEQVVWINVDETNWKQQVLKLGPDIIIHSAWSGVSADKRVAWKEQLSNLEMVLDLLELGAELKISKFMGLGSQAEYGTFSGKVDESYSANPNTAYGAVKLMASTLAKSFCEASNINWYWLRLFPMFGEKEDQNWLIPSVIKSILDKKSMDLTPGMQKYAYLYVKDFAEYVAILIGKNLSSTAAGVYNISSDRAITLKELIEKIRDRIDASVTLNFGALPYRSYQSMHLEGDMSKFNSTIERIKLTDFDKALYQTIDYYINKAHH</sequence>
<evidence type="ECO:0000313" key="2">
    <source>
        <dbReference type="EMBL" id="GEO11616.1"/>
    </source>
</evidence>
<accession>A0A512BI09</accession>
<name>A0A512BI09_9BACT</name>
<dbReference type="InterPro" id="IPR036291">
    <property type="entry name" value="NAD(P)-bd_dom_sf"/>
</dbReference>
<dbReference type="AlphaFoldDB" id="A0A512BI09"/>
<dbReference type="Gene3D" id="3.40.50.720">
    <property type="entry name" value="NAD(P)-binding Rossmann-like Domain"/>
    <property type="match status" value="1"/>
</dbReference>
<protein>
    <submittedName>
        <fullName evidence="2">CDP-abequose synthase</fullName>
    </submittedName>
</protein>
<organism evidence="2 3">
    <name type="scientific">Segetibacter aerophilus</name>
    <dbReference type="NCBI Taxonomy" id="670293"/>
    <lineage>
        <taxon>Bacteria</taxon>
        <taxon>Pseudomonadati</taxon>
        <taxon>Bacteroidota</taxon>
        <taxon>Chitinophagia</taxon>
        <taxon>Chitinophagales</taxon>
        <taxon>Chitinophagaceae</taxon>
        <taxon>Segetibacter</taxon>
    </lineage>
</organism>
<dbReference type="RefSeq" id="WP_147205721.1">
    <property type="nucleotide sequence ID" value="NZ_BJYT01000025.1"/>
</dbReference>
<feature type="domain" description="NAD-dependent epimerase/dehydratase" evidence="1">
    <location>
        <begin position="4"/>
        <end position="232"/>
    </location>
</feature>
<dbReference type="EMBL" id="BJYT01000025">
    <property type="protein sequence ID" value="GEO11616.1"/>
    <property type="molecule type" value="Genomic_DNA"/>
</dbReference>
<keyword evidence="3" id="KW-1185">Reference proteome</keyword>
<dbReference type="SUPFAM" id="SSF51735">
    <property type="entry name" value="NAD(P)-binding Rossmann-fold domains"/>
    <property type="match status" value="1"/>
</dbReference>
<dbReference type="OrthoDB" id="9803010at2"/>
<dbReference type="PANTHER" id="PTHR43245">
    <property type="entry name" value="BIFUNCTIONAL POLYMYXIN RESISTANCE PROTEIN ARNA"/>
    <property type="match status" value="1"/>
</dbReference>
<dbReference type="Proteomes" id="UP000321513">
    <property type="component" value="Unassembled WGS sequence"/>
</dbReference>
<dbReference type="Pfam" id="PF01370">
    <property type="entry name" value="Epimerase"/>
    <property type="match status" value="1"/>
</dbReference>